<organism evidence="3 4">
    <name type="scientific">Melanomma pulvis-pyrius CBS 109.77</name>
    <dbReference type="NCBI Taxonomy" id="1314802"/>
    <lineage>
        <taxon>Eukaryota</taxon>
        <taxon>Fungi</taxon>
        <taxon>Dikarya</taxon>
        <taxon>Ascomycota</taxon>
        <taxon>Pezizomycotina</taxon>
        <taxon>Dothideomycetes</taxon>
        <taxon>Pleosporomycetidae</taxon>
        <taxon>Pleosporales</taxon>
        <taxon>Melanommataceae</taxon>
        <taxon>Melanomma</taxon>
    </lineage>
</organism>
<keyword evidence="1" id="KW-0863">Zinc-finger</keyword>
<keyword evidence="1" id="KW-0862">Zinc</keyword>
<sequence>MHSIVLLRDQVSTLQKANEIANKRKVRKRRRIQRQGTLTQEAEETIVAQQEVEQQVEQERRQNAAQLGVSRQAVARCTRCREPGHNSRTCQKD</sequence>
<gene>
    <name evidence="3" type="ORF">K505DRAFT_400344</name>
</gene>
<evidence type="ECO:0000256" key="1">
    <source>
        <dbReference type="PROSITE-ProRule" id="PRU00047"/>
    </source>
</evidence>
<accession>A0A6A6WPG4</accession>
<dbReference type="GO" id="GO:0008270">
    <property type="term" value="F:zinc ion binding"/>
    <property type="evidence" value="ECO:0007669"/>
    <property type="project" value="UniProtKB-KW"/>
</dbReference>
<evidence type="ECO:0000313" key="3">
    <source>
        <dbReference type="EMBL" id="KAF2786000.1"/>
    </source>
</evidence>
<dbReference type="EMBL" id="MU002582">
    <property type="protein sequence ID" value="KAF2786000.1"/>
    <property type="molecule type" value="Genomic_DNA"/>
</dbReference>
<proteinExistence type="predicted"/>
<keyword evidence="4" id="KW-1185">Reference proteome</keyword>
<keyword evidence="1" id="KW-0479">Metal-binding</keyword>
<feature type="non-terminal residue" evidence="3">
    <location>
        <position position="93"/>
    </location>
</feature>
<dbReference type="AlphaFoldDB" id="A0A6A6WPG4"/>
<protein>
    <recommendedName>
        <fullName evidence="2">CCHC-type domain-containing protein</fullName>
    </recommendedName>
</protein>
<evidence type="ECO:0000259" key="2">
    <source>
        <dbReference type="PROSITE" id="PS50158"/>
    </source>
</evidence>
<dbReference type="InterPro" id="IPR001878">
    <property type="entry name" value="Znf_CCHC"/>
</dbReference>
<dbReference type="GO" id="GO:0003676">
    <property type="term" value="F:nucleic acid binding"/>
    <property type="evidence" value="ECO:0007669"/>
    <property type="project" value="InterPro"/>
</dbReference>
<evidence type="ECO:0000313" key="4">
    <source>
        <dbReference type="Proteomes" id="UP000799757"/>
    </source>
</evidence>
<reference evidence="3" key="1">
    <citation type="journal article" date="2020" name="Stud. Mycol.">
        <title>101 Dothideomycetes genomes: a test case for predicting lifestyles and emergence of pathogens.</title>
        <authorList>
            <person name="Haridas S."/>
            <person name="Albert R."/>
            <person name="Binder M."/>
            <person name="Bloem J."/>
            <person name="Labutti K."/>
            <person name="Salamov A."/>
            <person name="Andreopoulos B."/>
            <person name="Baker S."/>
            <person name="Barry K."/>
            <person name="Bills G."/>
            <person name="Bluhm B."/>
            <person name="Cannon C."/>
            <person name="Castanera R."/>
            <person name="Culley D."/>
            <person name="Daum C."/>
            <person name="Ezra D."/>
            <person name="Gonzalez J."/>
            <person name="Henrissat B."/>
            <person name="Kuo A."/>
            <person name="Liang C."/>
            <person name="Lipzen A."/>
            <person name="Lutzoni F."/>
            <person name="Magnuson J."/>
            <person name="Mondo S."/>
            <person name="Nolan M."/>
            <person name="Ohm R."/>
            <person name="Pangilinan J."/>
            <person name="Park H.-J."/>
            <person name="Ramirez L."/>
            <person name="Alfaro M."/>
            <person name="Sun H."/>
            <person name="Tritt A."/>
            <person name="Yoshinaga Y."/>
            <person name="Zwiers L.-H."/>
            <person name="Turgeon B."/>
            <person name="Goodwin S."/>
            <person name="Spatafora J."/>
            <person name="Crous P."/>
            <person name="Grigoriev I."/>
        </authorList>
    </citation>
    <scope>NUCLEOTIDE SEQUENCE</scope>
    <source>
        <strain evidence="3">CBS 109.77</strain>
    </source>
</reference>
<name>A0A6A6WPG4_9PLEO</name>
<dbReference type="PROSITE" id="PS50158">
    <property type="entry name" value="ZF_CCHC"/>
    <property type="match status" value="1"/>
</dbReference>
<feature type="domain" description="CCHC-type" evidence="2">
    <location>
        <begin position="76"/>
        <end position="92"/>
    </location>
</feature>
<dbReference type="Proteomes" id="UP000799757">
    <property type="component" value="Unassembled WGS sequence"/>
</dbReference>